<keyword evidence="4" id="KW-1185">Reference proteome</keyword>
<feature type="domain" description="Copper amine oxidase-like N-terminal" evidence="2">
    <location>
        <begin position="193"/>
        <end position="262"/>
    </location>
</feature>
<evidence type="ECO:0000313" key="3">
    <source>
        <dbReference type="EMBL" id="RIE02096.1"/>
    </source>
</evidence>
<reference evidence="3 4" key="1">
    <citation type="submission" date="2018-09" db="EMBL/GenBank/DDBJ databases">
        <title>Cohnella cavernae sp. nov., isolated from a karst cave.</title>
        <authorList>
            <person name="Zhu H."/>
        </authorList>
    </citation>
    <scope>NUCLEOTIDE SEQUENCE [LARGE SCALE GENOMIC DNA]</scope>
    <source>
        <strain evidence="3 4">K2E09-144</strain>
    </source>
</reference>
<accession>A0A398CFX6</accession>
<dbReference type="Pfam" id="PF07833">
    <property type="entry name" value="Cu_amine_oxidN1"/>
    <property type="match status" value="1"/>
</dbReference>
<feature type="chain" id="PRO_5017187161" evidence="1">
    <location>
        <begin position="28"/>
        <end position="294"/>
    </location>
</feature>
<dbReference type="InterPro" id="IPR012854">
    <property type="entry name" value="Cu_amine_oxidase-like_N"/>
</dbReference>
<comment type="caution">
    <text evidence="3">The sequence shown here is derived from an EMBL/GenBank/DDBJ whole genome shotgun (WGS) entry which is preliminary data.</text>
</comment>
<sequence>MKMAGWKSALAALVLCFAITGSTSAFAEEADGSGGEGDEAVEQTAESFFEGLEEMEYNELTFQVIRTDVVKGNDKIPEAHFRSIVLFQNTSPYTIQTPATAFELFDKGFNQVALTNVRFEGVKLLPGDSKWIATEYESLAEVTEGQSTKGLKAGMYNSLYGERVEDSSEITAKGVYVFVNSKPLKVKVADPLGTQYVPAKNLLEAMGYKFVWNAKTSTFTATKGQLKVEQKIGSRQMKINGKIVKVDAGATAFVNKAPMISLYLVPTISSTWTVSRGIHDDITILSIVDRTLIK</sequence>
<dbReference type="OrthoDB" id="2023214at2"/>
<dbReference type="Proteomes" id="UP000266340">
    <property type="component" value="Unassembled WGS sequence"/>
</dbReference>
<gene>
    <name evidence="3" type="ORF">D3H35_15160</name>
</gene>
<proteinExistence type="predicted"/>
<name>A0A398CFX6_9BACL</name>
<dbReference type="InterPro" id="IPR036582">
    <property type="entry name" value="Mao_N_sf"/>
</dbReference>
<dbReference type="Gene3D" id="3.30.457.10">
    <property type="entry name" value="Copper amine oxidase-like, N-terminal domain"/>
    <property type="match status" value="1"/>
</dbReference>
<organism evidence="3 4">
    <name type="scientific">Cohnella faecalis</name>
    <dbReference type="NCBI Taxonomy" id="2315694"/>
    <lineage>
        <taxon>Bacteria</taxon>
        <taxon>Bacillati</taxon>
        <taxon>Bacillota</taxon>
        <taxon>Bacilli</taxon>
        <taxon>Bacillales</taxon>
        <taxon>Paenibacillaceae</taxon>
        <taxon>Cohnella</taxon>
    </lineage>
</organism>
<evidence type="ECO:0000259" key="2">
    <source>
        <dbReference type="Pfam" id="PF07833"/>
    </source>
</evidence>
<keyword evidence="1" id="KW-0732">Signal</keyword>
<dbReference type="AlphaFoldDB" id="A0A398CFX6"/>
<dbReference type="SUPFAM" id="SSF55383">
    <property type="entry name" value="Copper amine oxidase, domain N"/>
    <property type="match status" value="1"/>
</dbReference>
<protein>
    <submittedName>
        <fullName evidence="3">Copper amine oxidase N-terminal domain-containing protein</fullName>
    </submittedName>
</protein>
<evidence type="ECO:0000313" key="4">
    <source>
        <dbReference type="Proteomes" id="UP000266340"/>
    </source>
</evidence>
<dbReference type="EMBL" id="QXJM01000039">
    <property type="protein sequence ID" value="RIE02096.1"/>
    <property type="molecule type" value="Genomic_DNA"/>
</dbReference>
<feature type="signal peptide" evidence="1">
    <location>
        <begin position="1"/>
        <end position="27"/>
    </location>
</feature>
<evidence type="ECO:0000256" key="1">
    <source>
        <dbReference type="SAM" id="SignalP"/>
    </source>
</evidence>